<dbReference type="RefSeq" id="WP_002951303.1">
    <property type="nucleotide sequence ID" value="NZ_AOTD01000085.1"/>
</dbReference>
<dbReference type="PATRIC" id="fig|1073353.3.peg.738"/>
<dbReference type="OrthoDB" id="6612732at2"/>
<name>M3I340_9BACT</name>
<feature type="signal peptide" evidence="1">
    <location>
        <begin position="1"/>
        <end position="19"/>
    </location>
</feature>
<dbReference type="Proteomes" id="UP000011782">
    <property type="component" value="Unassembled WGS sequence"/>
</dbReference>
<comment type="caution">
    <text evidence="2">The sequence shown here is derived from an EMBL/GenBank/DDBJ whole genome shotgun (WGS) entry which is preliminary data.</text>
</comment>
<keyword evidence="1" id="KW-0732">Signal</keyword>
<evidence type="ECO:0000256" key="1">
    <source>
        <dbReference type="SAM" id="SignalP"/>
    </source>
</evidence>
<evidence type="ECO:0000313" key="2">
    <source>
        <dbReference type="EMBL" id="EMG31019.1"/>
    </source>
</evidence>
<protein>
    <submittedName>
        <fullName evidence="2">Uncharacterized protein</fullName>
    </submittedName>
</protein>
<dbReference type="EMBL" id="AOTD01000085">
    <property type="protein sequence ID" value="EMG31019.1"/>
    <property type="molecule type" value="Genomic_DNA"/>
</dbReference>
<proteinExistence type="predicted"/>
<sequence>MKKFIVALSLLTGTLFANGNVGYISTAVDDAFHYEDGKKEVNSEIGFVLCTDRAKTPYCIVSKGGVNWDDIEALVAKNGETFKDEYDLSPDDYTMTWRGVIVGWYAMYGRHYDGRTEDTATSLKYRTGRIIAPSDLMFVHKNKVNEVVAIEADGVKMSIDKYLETYLMSNKRSSVMDAVNEAADEVAKENTQRQQYEVEQATEPVIELKVGNYVEVLTRASLATLIITAVDNDVSINSIILNRGNCSVQDKIGNIFTGKFEKVFPMKMQYGQQRKLGTYCQNIKEVVIETNKGTWTFTVND</sequence>
<feature type="chain" id="PRO_5004034376" evidence="1">
    <location>
        <begin position="20"/>
        <end position="301"/>
    </location>
</feature>
<reference evidence="2 3" key="1">
    <citation type="submission" date="2013-02" db="EMBL/GenBank/DDBJ databases">
        <title>Co-occurrence of anaerobic bacteria in colorectal carcinomas.</title>
        <authorList>
            <person name="Holt R.A."/>
            <person name="Warren R.L."/>
            <person name="Allen-Vercoe E."/>
            <person name="Pleasance S."/>
            <person name="Freeman D.J."/>
            <person name="Watson P."/>
            <person name="Moore R."/>
            <person name="Cochrane K."/>
        </authorList>
    </citation>
    <scope>NUCLEOTIDE SEQUENCE [LARGE SCALE GENOMIC DNA]</scope>
    <source>
        <strain evidence="2 3">CC57C</strain>
    </source>
</reference>
<gene>
    <name evidence="2" type="ORF">H740_03442</name>
</gene>
<dbReference type="AlphaFoldDB" id="M3I340"/>
<organism evidence="2 3">
    <name type="scientific">Campylobacter showae CC57C</name>
    <dbReference type="NCBI Taxonomy" id="1073353"/>
    <lineage>
        <taxon>Bacteria</taxon>
        <taxon>Pseudomonadati</taxon>
        <taxon>Campylobacterota</taxon>
        <taxon>Epsilonproteobacteria</taxon>
        <taxon>Campylobacterales</taxon>
        <taxon>Campylobacteraceae</taxon>
        <taxon>Campylobacter</taxon>
    </lineage>
</organism>
<accession>M3I340</accession>
<evidence type="ECO:0000313" key="3">
    <source>
        <dbReference type="Proteomes" id="UP000011782"/>
    </source>
</evidence>